<keyword evidence="6 7" id="KW-0472">Membrane</keyword>
<dbReference type="Pfam" id="PF12911">
    <property type="entry name" value="OppC_N"/>
    <property type="match status" value="1"/>
</dbReference>
<dbReference type="Proteomes" id="UP000248724">
    <property type="component" value="Unassembled WGS sequence"/>
</dbReference>
<dbReference type="PANTHER" id="PTHR43386">
    <property type="entry name" value="OLIGOPEPTIDE TRANSPORT SYSTEM PERMEASE PROTEIN APPC"/>
    <property type="match status" value="1"/>
</dbReference>
<dbReference type="InterPro" id="IPR035906">
    <property type="entry name" value="MetI-like_sf"/>
</dbReference>
<keyword evidence="2 7" id="KW-0813">Transport</keyword>
<evidence type="ECO:0000256" key="2">
    <source>
        <dbReference type="ARBA" id="ARBA00022448"/>
    </source>
</evidence>
<dbReference type="GO" id="GO:0005886">
    <property type="term" value="C:plasma membrane"/>
    <property type="evidence" value="ECO:0007669"/>
    <property type="project" value="UniProtKB-SubCell"/>
</dbReference>
<keyword evidence="5 7" id="KW-1133">Transmembrane helix</keyword>
<evidence type="ECO:0000313" key="9">
    <source>
        <dbReference type="EMBL" id="PZR80512.1"/>
    </source>
</evidence>
<name>A0A2W5Z5A9_9BACT</name>
<evidence type="ECO:0000256" key="7">
    <source>
        <dbReference type="RuleBase" id="RU363032"/>
    </source>
</evidence>
<dbReference type="Pfam" id="PF00528">
    <property type="entry name" value="BPD_transp_1"/>
    <property type="match status" value="1"/>
</dbReference>
<evidence type="ECO:0000256" key="5">
    <source>
        <dbReference type="ARBA" id="ARBA00022989"/>
    </source>
</evidence>
<comment type="similarity">
    <text evidence="7">Belongs to the binding-protein-dependent transport system permease family.</text>
</comment>
<dbReference type="CDD" id="cd06261">
    <property type="entry name" value="TM_PBP2"/>
    <property type="match status" value="1"/>
</dbReference>
<dbReference type="InterPro" id="IPR025966">
    <property type="entry name" value="OppC_N"/>
</dbReference>
<dbReference type="GO" id="GO:0055085">
    <property type="term" value="P:transmembrane transport"/>
    <property type="evidence" value="ECO:0007669"/>
    <property type="project" value="InterPro"/>
</dbReference>
<evidence type="ECO:0000259" key="8">
    <source>
        <dbReference type="PROSITE" id="PS50928"/>
    </source>
</evidence>
<protein>
    <submittedName>
        <fullName evidence="9">ABC transporter permease</fullName>
    </submittedName>
</protein>
<evidence type="ECO:0000256" key="4">
    <source>
        <dbReference type="ARBA" id="ARBA00022692"/>
    </source>
</evidence>
<evidence type="ECO:0000313" key="10">
    <source>
        <dbReference type="Proteomes" id="UP000248724"/>
    </source>
</evidence>
<reference evidence="9 10" key="1">
    <citation type="journal article" date="2017" name="Nature">
        <title>Atmospheric trace gases support primary production in Antarctic desert surface soil.</title>
        <authorList>
            <person name="Ji M."/>
            <person name="Greening C."/>
            <person name="Vanwonterghem I."/>
            <person name="Carere C.R."/>
            <person name="Bay S.K."/>
            <person name="Steen J.A."/>
            <person name="Montgomery K."/>
            <person name="Lines T."/>
            <person name="Beardall J."/>
            <person name="van Dorst J."/>
            <person name="Snape I."/>
            <person name="Stott M.B."/>
            <person name="Hugenholtz P."/>
            <person name="Ferrari B.C."/>
        </authorList>
    </citation>
    <scope>NUCLEOTIDE SEQUENCE [LARGE SCALE GENOMIC DNA]</scope>
    <source>
        <strain evidence="9">RRmetagenome_bin12</strain>
    </source>
</reference>
<feature type="transmembrane region" description="Helical" evidence="7">
    <location>
        <begin position="213"/>
        <end position="239"/>
    </location>
</feature>
<evidence type="ECO:0000256" key="6">
    <source>
        <dbReference type="ARBA" id="ARBA00023136"/>
    </source>
</evidence>
<gene>
    <name evidence="9" type="ORF">DLM65_07870</name>
</gene>
<comment type="caution">
    <text evidence="9">The sequence shown here is derived from an EMBL/GenBank/DDBJ whole genome shotgun (WGS) entry which is preliminary data.</text>
</comment>
<feature type="domain" description="ABC transmembrane type-1" evidence="8">
    <location>
        <begin position="101"/>
        <end position="285"/>
    </location>
</feature>
<dbReference type="EMBL" id="QHBU01000150">
    <property type="protein sequence ID" value="PZR80512.1"/>
    <property type="molecule type" value="Genomic_DNA"/>
</dbReference>
<dbReference type="SUPFAM" id="SSF161098">
    <property type="entry name" value="MetI-like"/>
    <property type="match status" value="1"/>
</dbReference>
<sequence>MASLATVAQPALVSRRSHSRWRRRWERFVANRLSLIGLVLLVLLVLAALFGPPIISRAFGIDPNALSCNTLEPASAHHPLGCDPLGRDILARLAVGGRVSLLVGLLVALCTTVLGLLVGMSAGYFGGLTDSLLMRFTDTMLAMPTFFIVLAAAAFLGPNLFNTILIIGFTQWMATARLVRSQCLAIREREYILAARASGLTDARILRHILPNVLPTVIVVATLAVATGILTESALSYLGLGIQPPHASWGSMLSGAQNYIFVAPLQGVYPGVLIMLTVLTVNFVGEGLREVLDPRLSQS</sequence>
<keyword evidence="4 7" id="KW-0812">Transmembrane</keyword>
<dbReference type="Gene3D" id="1.10.3720.10">
    <property type="entry name" value="MetI-like"/>
    <property type="match status" value="1"/>
</dbReference>
<dbReference type="PROSITE" id="PS50928">
    <property type="entry name" value="ABC_TM1"/>
    <property type="match status" value="1"/>
</dbReference>
<feature type="transmembrane region" description="Helical" evidence="7">
    <location>
        <begin position="101"/>
        <end position="125"/>
    </location>
</feature>
<dbReference type="InterPro" id="IPR000515">
    <property type="entry name" value="MetI-like"/>
</dbReference>
<feature type="transmembrane region" description="Helical" evidence="7">
    <location>
        <begin position="259"/>
        <end position="285"/>
    </location>
</feature>
<accession>A0A2W5Z5A9</accession>
<comment type="subcellular location">
    <subcellularLocation>
        <location evidence="1 7">Cell membrane</location>
        <topology evidence="1 7">Multi-pass membrane protein</topology>
    </subcellularLocation>
</comment>
<feature type="transmembrane region" description="Helical" evidence="7">
    <location>
        <begin position="29"/>
        <end position="50"/>
    </location>
</feature>
<keyword evidence="3" id="KW-1003">Cell membrane</keyword>
<dbReference type="InterPro" id="IPR050366">
    <property type="entry name" value="BP-dependent_transpt_permease"/>
</dbReference>
<proteinExistence type="inferred from homology"/>
<evidence type="ECO:0000256" key="1">
    <source>
        <dbReference type="ARBA" id="ARBA00004651"/>
    </source>
</evidence>
<dbReference type="PANTHER" id="PTHR43386:SF1">
    <property type="entry name" value="D,D-DIPEPTIDE TRANSPORT SYSTEM PERMEASE PROTEIN DDPC-RELATED"/>
    <property type="match status" value="1"/>
</dbReference>
<organism evidence="9 10">
    <name type="scientific">Candidatus Aeolococcus gillhamiae</name>
    <dbReference type="NCBI Taxonomy" id="3127015"/>
    <lineage>
        <taxon>Bacteria</taxon>
        <taxon>Bacillati</taxon>
        <taxon>Candidatus Dormiibacterota</taxon>
        <taxon>Candidatus Dormibacteria</taxon>
        <taxon>Candidatus Aeolococcales</taxon>
        <taxon>Candidatus Aeolococcaceae</taxon>
        <taxon>Candidatus Aeolococcus</taxon>
    </lineage>
</organism>
<evidence type="ECO:0000256" key="3">
    <source>
        <dbReference type="ARBA" id="ARBA00022475"/>
    </source>
</evidence>
<dbReference type="AlphaFoldDB" id="A0A2W5Z5A9"/>